<protein>
    <submittedName>
        <fullName evidence="2">Uncharacterized protein</fullName>
    </submittedName>
</protein>
<proteinExistence type="predicted"/>
<dbReference type="AlphaFoldDB" id="A0A0F9C9A7"/>
<feature type="coiled-coil region" evidence="1">
    <location>
        <begin position="107"/>
        <end position="134"/>
    </location>
</feature>
<gene>
    <name evidence="2" type="ORF">LCGC14_2350270</name>
</gene>
<evidence type="ECO:0000256" key="1">
    <source>
        <dbReference type="SAM" id="Coils"/>
    </source>
</evidence>
<organism evidence="2">
    <name type="scientific">marine sediment metagenome</name>
    <dbReference type="NCBI Taxonomy" id="412755"/>
    <lineage>
        <taxon>unclassified sequences</taxon>
        <taxon>metagenomes</taxon>
        <taxon>ecological metagenomes</taxon>
    </lineage>
</organism>
<reference evidence="2" key="1">
    <citation type="journal article" date="2015" name="Nature">
        <title>Complex archaea that bridge the gap between prokaryotes and eukaryotes.</title>
        <authorList>
            <person name="Spang A."/>
            <person name="Saw J.H."/>
            <person name="Jorgensen S.L."/>
            <person name="Zaremba-Niedzwiedzka K."/>
            <person name="Martijn J."/>
            <person name="Lind A.E."/>
            <person name="van Eijk R."/>
            <person name="Schleper C."/>
            <person name="Guy L."/>
            <person name="Ettema T.J."/>
        </authorList>
    </citation>
    <scope>NUCLEOTIDE SEQUENCE</scope>
</reference>
<comment type="caution">
    <text evidence="2">The sequence shown here is derived from an EMBL/GenBank/DDBJ whole genome shotgun (WGS) entry which is preliminary data.</text>
</comment>
<name>A0A0F9C9A7_9ZZZZ</name>
<sequence length="148" mass="16231">MTHKGWSAQSGRLCPATGRAGFAAEGLTRIPITRRGIEKSISTPEGLARFEDLLRRSRSRATEFARTTPEVGGFQRELIRSLGAEVGETIAVSGPGVVSGQSDIFAAGQGQQRAEAEERRKKEVEARFEAQRQRLLGPSRRSQRIARL</sequence>
<keyword evidence="1" id="KW-0175">Coiled coil</keyword>
<accession>A0A0F9C9A7</accession>
<dbReference type="EMBL" id="LAZR01034202">
    <property type="protein sequence ID" value="KKL45973.1"/>
    <property type="molecule type" value="Genomic_DNA"/>
</dbReference>
<evidence type="ECO:0000313" key="2">
    <source>
        <dbReference type="EMBL" id="KKL45973.1"/>
    </source>
</evidence>